<name>A0AAV4DF51_9GAST</name>
<evidence type="ECO:0000313" key="1">
    <source>
        <dbReference type="EMBL" id="GFO42436.1"/>
    </source>
</evidence>
<gene>
    <name evidence="1" type="ORF">PoB_006894100</name>
</gene>
<reference evidence="1 2" key="1">
    <citation type="journal article" date="2021" name="Elife">
        <title>Chloroplast acquisition without the gene transfer in kleptoplastic sea slugs, Plakobranchus ocellatus.</title>
        <authorList>
            <person name="Maeda T."/>
            <person name="Takahashi S."/>
            <person name="Yoshida T."/>
            <person name="Shimamura S."/>
            <person name="Takaki Y."/>
            <person name="Nagai Y."/>
            <person name="Toyoda A."/>
            <person name="Suzuki Y."/>
            <person name="Arimoto A."/>
            <person name="Ishii H."/>
            <person name="Satoh N."/>
            <person name="Nishiyama T."/>
            <person name="Hasebe M."/>
            <person name="Maruyama T."/>
            <person name="Minagawa J."/>
            <person name="Obokata J."/>
            <person name="Shigenobu S."/>
        </authorList>
    </citation>
    <scope>NUCLEOTIDE SEQUENCE [LARGE SCALE GENOMIC DNA]</scope>
</reference>
<organism evidence="1 2">
    <name type="scientific">Plakobranchus ocellatus</name>
    <dbReference type="NCBI Taxonomy" id="259542"/>
    <lineage>
        <taxon>Eukaryota</taxon>
        <taxon>Metazoa</taxon>
        <taxon>Spiralia</taxon>
        <taxon>Lophotrochozoa</taxon>
        <taxon>Mollusca</taxon>
        <taxon>Gastropoda</taxon>
        <taxon>Heterobranchia</taxon>
        <taxon>Euthyneura</taxon>
        <taxon>Panpulmonata</taxon>
        <taxon>Sacoglossa</taxon>
        <taxon>Placobranchoidea</taxon>
        <taxon>Plakobranchidae</taxon>
        <taxon>Plakobranchus</taxon>
    </lineage>
</organism>
<dbReference type="AlphaFoldDB" id="A0AAV4DF51"/>
<protein>
    <submittedName>
        <fullName evidence="1">Uncharacterized protein</fullName>
    </submittedName>
</protein>
<proteinExistence type="predicted"/>
<dbReference type="EMBL" id="BLXT01007807">
    <property type="protein sequence ID" value="GFO42436.1"/>
    <property type="molecule type" value="Genomic_DNA"/>
</dbReference>
<keyword evidence="2" id="KW-1185">Reference proteome</keyword>
<evidence type="ECO:0000313" key="2">
    <source>
        <dbReference type="Proteomes" id="UP000735302"/>
    </source>
</evidence>
<sequence>MEGGIYRIIGVGKRKEDGRNTVFRFKSTCFSYTLQRRNVELEALREPCIDYLLSSLWPHASRLPPVQNKVISGFQALRQARHQWRGSSPRQQSLQTSRRADLLATVPPTLPSPGRSRAIQVTRMQCCLRLILHKTIIYYAHISPATVN</sequence>
<dbReference type="Proteomes" id="UP000735302">
    <property type="component" value="Unassembled WGS sequence"/>
</dbReference>
<accession>A0AAV4DF51</accession>
<comment type="caution">
    <text evidence="1">The sequence shown here is derived from an EMBL/GenBank/DDBJ whole genome shotgun (WGS) entry which is preliminary data.</text>
</comment>